<dbReference type="GO" id="GO:0004222">
    <property type="term" value="F:metalloendopeptidase activity"/>
    <property type="evidence" value="ECO:0007669"/>
    <property type="project" value="InterPro"/>
</dbReference>
<organism evidence="9 11">
    <name type="scientific">Iodobacter fluviatilis</name>
    <dbReference type="NCBI Taxonomy" id="537"/>
    <lineage>
        <taxon>Bacteria</taxon>
        <taxon>Pseudomonadati</taxon>
        <taxon>Pseudomonadota</taxon>
        <taxon>Betaproteobacteria</taxon>
        <taxon>Neisseriales</taxon>
        <taxon>Chitinibacteraceae</taxon>
        <taxon>Iodobacter</taxon>
    </lineage>
</organism>
<accession>A0A377Q342</accession>
<dbReference type="InterPro" id="IPR051156">
    <property type="entry name" value="Mito/Outer_Membr_Metalloprot"/>
</dbReference>
<dbReference type="PANTHER" id="PTHR22726:SF1">
    <property type="entry name" value="METALLOENDOPEPTIDASE OMA1, MITOCHONDRIAL"/>
    <property type="match status" value="1"/>
</dbReference>
<dbReference type="PANTHER" id="PTHR22726">
    <property type="entry name" value="METALLOENDOPEPTIDASE OMA1"/>
    <property type="match status" value="1"/>
</dbReference>
<keyword evidence="6 9" id="KW-0482">Metalloprotease</keyword>
<keyword evidence="7" id="KW-0732">Signal</keyword>
<dbReference type="EC" id="3.4.24.-" evidence="9"/>
<proteinExistence type="predicted"/>
<evidence type="ECO:0000256" key="3">
    <source>
        <dbReference type="ARBA" id="ARBA00022723"/>
    </source>
</evidence>
<dbReference type="OrthoDB" id="9810445at2"/>
<dbReference type="Proteomes" id="UP000295794">
    <property type="component" value="Unassembled WGS sequence"/>
</dbReference>
<evidence type="ECO:0000256" key="2">
    <source>
        <dbReference type="ARBA" id="ARBA00022670"/>
    </source>
</evidence>
<evidence type="ECO:0000313" key="10">
    <source>
        <dbReference type="EMBL" id="TCU90195.1"/>
    </source>
</evidence>
<dbReference type="EMBL" id="SMBT01000001">
    <property type="protein sequence ID" value="TCU90195.1"/>
    <property type="molecule type" value="Genomic_DNA"/>
</dbReference>
<keyword evidence="2 9" id="KW-0645">Protease</keyword>
<protein>
    <submittedName>
        <fullName evidence="9">Uncharacterized metalloprotease yggG</fullName>
        <ecNumber evidence="9">3.4.24.-</ecNumber>
    </submittedName>
    <submittedName>
        <fullName evidence="10">Zn-dependent protease</fullName>
    </submittedName>
</protein>
<evidence type="ECO:0000313" key="9">
    <source>
        <dbReference type="EMBL" id="STQ89222.1"/>
    </source>
</evidence>
<gene>
    <name evidence="9" type="primary">yggG_1</name>
    <name evidence="10" type="ORF">EV682_101216</name>
    <name evidence="9" type="ORF">NCTC11159_00235</name>
</gene>
<evidence type="ECO:0000256" key="4">
    <source>
        <dbReference type="ARBA" id="ARBA00022801"/>
    </source>
</evidence>
<evidence type="ECO:0000256" key="7">
    <source>
        <dbReference type="SAM" id="SignalP"/>
    </source>
</evidence>
<name>A0A377Q342_9NEIS</name>
<keyword evidence="5" id="KW-0862">Zinc</keyword>
<dbReference type="InterPro" id="IPR011990">
    <property type="entry name" value="TPR-like_helical_dom_sf"/>
</dbReference>
<evidence type="ECO:0000313" key="12">
    <source>
        <dbReference type="Proteomes" id="UP000295794"/>
    </source>
</evidence>
<dbReference type="AlphaFoldDB" id="A0A377Q342"/>
<evidence type="ECO:0000256" key="6">
    <source>
        <dbReference type="ARBA" id="ARBA00023049"/>
    </source>
</evidence>
<keyword evidence="3" id="KW-0479">Metal-binding</keyword>
<evidence type="ECO:0000256" key="5">
    <source>
        <dbReference type="ARBA" id="ARBA00022833"/>
    </source>
</evidence>
<feature type="domain" description="Peptidase M48" evidence="8">
    <location>
        <begin position="66"/>
        <end position="253"/>
    </location>
</feature>
<dbReference type="RefSeq" id="WP_115225699.1">
    <property type="nucleotide sequence ID" value="NZ_CAWOLO010000001.1"/>
</dbReference>
<evidence type="ECO:0000313" key="11">
    <source>
        <dbReference type="Proteomes" id="UP000255108"/>
    </source>
</evidence>
<reference evidence="10 12" key="2">
    <citation type="submission" date="2019-03" db="EMBL/GenBank/DDBJ databases">
        <title>Genomic Encyclopedia of Type Strains, Phase IV (KMG-IV): sequencing the most valuable type-strain genomes for metagenomic binning, comparative biology and taxonomic classification.</title>
        <authorList>
            <person name="Goeker M."/>
        </authorList>
    </citation>
    <scope>NUCLEOTIDE SEQUENCE [LARGE SCALE GENOMIC DNA]</scope>
    <source>
        <strain evidence="10 12">DSM 3764</strain>
    </source>
</reference>
<dbReference type="Proteomes" id="UP000255108">
    <property type="component" value="Unassembled WGS sequence"/>
</dbReference>
<keyword evidence="4 9" id="KW-0378">Hydrolase</keyword>
<evidence type="ECO:0000259" key="8">
    <source>
        <dbReference type="Pfam" id="PF01435"/>
    </source>
</evidence>
<reference evidence="9 11" key="1">
    <citation type="submission" date="2018-06" db="EMBL/GenBank/DDBJ databases">
        <authorList>
            <consortium name="Pathogen Informatics"/>
            <person name="Doyle S."/>
        </authorList>
    </citation>
    <scope>NUCLEOTIDE SEQUENCE [LARGE SCALE GENOMIC DNA]</scope>
    <source>
        <strain evidence="9 11">NCTC11159</strain>
    </source>
</reference>
<dbReference type="Gene3D" id="3.30.2010.10">
    <property type="entry name" value="Metalloproteases ('zincins'), catalytic domain"/>
    <property type="match status" value="1"/>
</dbReference>
<feature type="signal peptide" evidence="7">
    <location>
        <begin position="1"/>
        <end position="21"/>
    </location>
</feature>
<comment type="cofactor">
    <cofactor evidence="1">
        <name>Zn(2+)</name>
        <dbReference type="ChEBI" id="CHEBI:29105"/>
    </cofactor>
</comment>
<sequence length="478" mass="52884">MSRRLLALILAASLVSAPLQADVLLPNLGESSQEGLSSLQERQIGESAMRELRRSGAMSEDPELVAYLRQLGGRLLDASGETETNFVFFPMLDRSINAFAIPGGLVGVHTGLIVLAQHESELASVLSHEIAHVTQHHFARLLEGQKMAPWVTLAALGLAIVAASAGKGDVAMAGLMGSQAYMIQRQLDYTYMFEQEADRLGMQTLQKAGFDQAAMPTFFDRMQKNSRLGEGNAPEFLRTHPVTYKRISDAQARLKDKPYQQFKDSLDFLFVREKARFLQMDEQDALNYYRKTLSEKKYAHLPSHLYGLALAQLAAFDAEGAWASLQKSKQALGKAHSSLEYLAGSIRLAQKRPSDALQIFKEASKRFPASRALVYGEIDALIANQQLGDALASAQYASELYPSDAYLWQRISKIQNARGDAVRHHQAQAEYYTRLGEYTAAIEQLQQAQNAGAGDFYLLSAIEARLKELKQAQIPLAK</sequence>
<dbReference type="SUPFAM" id="SSF48452">
    <property type="entry name" value="TPR-like"/>
    <property type="match status" value="1"/>
</dbReference>
<dbReference type="Pfam" id="PF01435">
    <property type="entry name" value="Peptidase_M48"/>
    <property type="match status" value="1"/>
</dbReference>
<dbReference type="EMBL" id="UGHR01000001">
    <property type="protein sequence ID" value="STQ89222.1"/>
    <property type="molecule type" value="Genomic_DNA"/>
</dbReference>
<dbReference type="Gene3D" id="1.25.40.10">
    <property type="entry name" value="Tetratricopeptide repeat domain"/>
    <property type="match status" value="1"/>
</dbReference>
<keyword evidence="12" id="KW-1185">Reference proteome</keyword>
<dbReference type="GO" id="GO:0016020">
    <property type="term" value="C:membrane"/>
    <property type="evidence" value="ECO:0007669"/>
    <property type="project" value="TreeGrafter"/>
</dbReference>
<dbReference type="InterPro" id="IPR001915">
    <property type="entry name" value="Peptidase_M48"/>
</dbReference>
<evidence type="ECO:0000256" key="1">
    <source>
        <dbReference type="ARBA" id="ARBA00001947"/>
    </source>
</evidence>
<feature type="chain" id="PRO_5017044113" evidence="7">
    <location>
        <begin position="22"/>
        <end position="478"/>
    </location>
</feature>
<dbReference type="GO" id="GO:0051603">
    <property type="term" value="P:proteolysis involved in protein catabolic process"/>
    <property type="evidence" value="ECO:0007669"/>
    <property type="project" value="TreeGrafter"/>
</dbReference>
<dbReference type="GO" id="GO:0046872">
    <property type="term" value="F:metal ion binding"/>
    <property type="evidence" value="ECO:0007669"/>
    <property type="project" value="UniProtKB-KW"/>
</dbReference>